<dbReference type="InterPro" id="IPR051405">
    <property type="entry name" value="phD/YefM_antitoxin"/>
</dbReference>
<proteinExistence type="inferred from homology"/>
<dbReference type="EMBL" id="CP073041">
    <property type="protein sequence ID" value="UXE59026.1"/>
    <property type="molecule type" value="Genomic_DNA"/>
</dbReference>
<evidence type="ECO:0000313" key="3">
    <source>
        <dbReference type="EMBL" id="UXE59026.1"/>
    </source>
</evidence>
<dbReference type="Pfam" id="PF02604">
    <property type="entry name" value="PhdYeFM_antitox"/>
    <property type="match status" value="1"/>
</dbReference>
<dbReference type="InterPro" id="IPR036165">
    <property type="entry name" value="YefM-like_sf"/>
</dbReference>
<reference evidence="3" key="1">
    <citation type="submission" date="2021-04" db="EMBL/GenBank/DDBJ databases">
        <title>Genome sequence of Woronichinia naegeliana from Washington state freshwater lake bloom.</title>
        <authorList>
            <person name="Dreher T.W."/>
        </authorList>
    </citation>
    <scope>NUCLEOTIDE SEQUENCE</scope>
    <source>
        <strain evidence="3">WA131</strain>
    </source>
</reference>
<dbReference type="Gene3D" id="6.10.250.330">
    <property type="match status" value="1"/>
</dbReference>
<organism evidence="3">
    <name type="scientific">Woronichinia naegeliana WA131</name>
    <dbReference type="NCBI Taxonomy" id="2824559"/>
    <lineage>
        <taxon>Bacteria</taxon>
        <taxon>Bacillati</taxon>
        <taxon>Cyanobacteriota</taxon>
        <taxon>Cyanophyceae</taxon>
        <taxon>Synechococcales</taxon>
        <taxon>Coelosphaeriaceae</taxon>
        <taxon>Woronichinia</taxon>
    </lineage>
</organism>
<dbReference type="KEGG" id="wna:KA717_24100"/>
<gene>
    <name evidence="3" type="ORF">KA717_24100</name>
</gene>
<dbReference type="SUPFAM" id="SSF143120">
    <property type="entry name" value="YefM-like"/>
    <property type="match status" value="1"/>
</dbReference>
<dbReference type="PANTHER" id="PTHR33713:SF6">
    <property type="entry name" value="ANTITOXIN YEFM"/>
    <property type="match status" value="1"/>
</dbReference>
<evidence type="ECO:0000256" key="1">
    <source>
        <dbReference type="ARBA" id="ARBA00009981"/>
    </source>
</evidence>
<dbReference type="NCBIfam" id="TIGR01552">
    <property type="entry name" value="phd_fam"/>
    <property type="match status" value="1"/>
</dbReference>
<dbReference type="Proteomes" id="UP001065613">
    <property type="component" value="Chromosome"/>
</dbReference>
<sequence length="84" mass="9466">MEAITSNQAKQRLDELIDRVNLNAEPTIVCNEQGKQAVLMSLDEFNAWQETLYLLSNPANAEHLRKSIEQANTGKTVVKELIEP</sequence>
<comment type="function">
    <text evidence="2">Antitoxin component of a type II toxin-antitoxin (TA) system.</text>
</comment>
<name>A0A977KSL9_9CYAN</name>
<dbReference type="InterPro" id="IPR006442">
    <property type="entry name" value="Antitoxin_Phd/YefM"/>
</dbReference>
<accession>A0A977KSL9</accession>
<evidence type="ECO:0000256" key="2">
    <source>
        <dbReference type="RuleBase" id="RU362080"/>
    </source>
</evidence>
<dbReference type="PANTHER" id="PTHR33713">
    <property type="entry name" value="ANTITOXIN YAFN-RELATED"/>
    <property type="match status" value="1"/>
</dbReference>
<dbReference type="AlphaFoldDB" id="A0A977KSL9"/>
<comment type="similarity">
    <text evidence="1 2">Belongs to the phD/YefM antitoxin family.</text>
</comment>
<protein>
    <recommendedName>
        <fullName evidence="2">Antitoxin</fullName>
    </recommendedName>
</protein>
<dbReference type="Gene3D" id="3.40.1620.10">
    <property type="entry name" value="YefM-like domain"/>
    <property type="match status" value="1"/>
</dbReference>